<dbReference type="Pfam" id="PF12724">
    <property type="entry name" value="Flavodoxin_5"/>
    <property type="match status" value="1"/>
</dbReference>
<sequence length="165" mass="17673">MKILVAAASKHGSTAEIAAAIARNLTQAGHDVDVRPPEQVADLEGVDVVVLGSAVYAGHWLKEARDFTARLAPELAVRPVWLFSSGPIGDPLTPAEDAIDAAHALEVTGARDHRTFAGRIDKEKLSFGERALVRALRAAVGDFRDWDEIAAWSRSIEINLAATES</sequence>
<accession>A0A4Q5N430</accession>
<dbReference type="OrthoDB" id="129384at2"/>
<dbReference type="AlphaFoldDB" id="A0A4Q5N430"/>
<evidence type="ECO:0000259" key="1">
    <source>
        <dbReference type="PROSITE" id="PS50902"/>
    </source>
</evidence>
<dbReference type="Gene3D" id="3.40.50.360">
    <property type="match status" value="1"/>
</dbReference>
<dbReference type="RefSeq" id="WP_130100624.1">
    <property type="nucleotide sequence ID" value="NZ_SDWW01000001.1"/>
</dbReference>
<evidence type="ECO:0000313" key="3">
    <source>
        <dbReference type="Proteomes" id="UP000293764"/>
    </source>
</evidence>
<dbReference type="InterPro" id="IPR052200">
    <property type="entry name" value="Protoporphyrinogen_IX_DH"/>
</dbReference>
<dbReference type="GO" id="GO:0006783">
    <property type="term" value="P:heme biosynthetic process"/>
    <property type="evidence" value="ECO:0007669"/>
    <property type="project" value="TreeGrafter"/>
</dbReference>
<dbReference type="EMBL" id="SDWW01000001">
    <property type="protein sequence ID" value="RYV52925.1"/>
    <property type="molecule type" value="Genomic_DNA"/>
</dbReference>
<dbReference type="PANTHER" id="PTHR38030:SF2">
    <property type="entry name" value="PROTOPORPHYRINOGEN IX DEHYDROGENASE [QUINONE]"/>
    <property type="match status" value="1"/>
</dbReference>
<feature type="domain" description="Flavodoxin-like" evidence="1">
    <location>
        <begin position="3"/>
        <end position="157"/>
    </location>
</feature>
<reference evidence="2 3" key="1">
    <citation type="submission" date="2019-01" db="EMBL/GenBank/DDBJ databases">
        <title>Novel species of Cellulomonas.</title>
        <authorList>
            <person name="Liu Q."/>
            <person name="Xin Y.-H."/>
        </authorList>
    </citation>
    <scope>NUCLEOTIDE SEQUENCE [LARGE SCALE GENOMIC DNA]</scope>
    <source>
        <strain evidence="2 3">HLT2-17</strain>
    </source>
</reference>
<evidence type="ECO:0000313" key="2">
    <source>
        <dbReference type="EMBL" id="RYV52925.1"/>
    </source>
</evidence>
<keyword evidence="3" id="KW-1185">Reference proteome</keyword>
<dbReference type="SUPFAM" id="SSF52218">
    <property type="entry name" value="Flavoproteins"/>
    <property type="match status" value="1"/>
</dbReference>
<organism evidence="2 3">
    <name type="scientific">Pengzhenrongella frigida</name>
    <dbReference type="NCBI Taxonomy" id="1259133"/>
    <lineage>
        <taxon>Bacteria</taxon>
        <taxon>Bacillati</taxon>
        <taxon>Actinomycetota</taxon>
        <taxon>Actinomycetes</taxon>
        <taxon>Micrococcales</taxon>
        <taxon>Pengzhenrongella</taxon>
    </lineage>
</organism>
<dbReference type="GO" id="GO:0070819">
    <property type="term" value="F:menaquinone-dependent protoporphyrinogen oxidase activity"/>
    <property type="evidence" value="ECO:0007669"/>
    <property type="project" value="TreeGrafter"/>
</dbReference>
<comment type="caution">
    <text evidence="2">The sequence shown here is derived from an EMBL/GenBank/DDBJ whole genome shotgun (WGS) entry which is preliminary data.</text>
</comment>
<dbReference type="InterPro" id="IPR008254">
    <property type="entry name" value="Flavodoxin/NO_synth"/>
</dbReference>
<dbReference type="PANTHER" id="PTHR38030">
    <property type="entry name" value="PROTOPORPHYRINOGEN IX DEHYDROGENASE [MENAQUINONE]"/>
    <property type="match status" value="1"/>
</dbReference>
<name>A0A4Q5N430_9MICO</name>
<dbReference type="Proteomes" id="UP000293764">
    <property type="component" value="Unassembled WGS sequence"/>
</dbReference>
<dbReference type="InterPro" id="IPR029039">
    <property type="entry name" value="Flavoprotein-like_sf"/>
</dbReference>
<dbReference type="InterPro" id="IPR026816">
    <property type="entry name" value="Flavodoxin_dom"/>
</dbReference>
<protein>
    <submittedName>
        <fullName evidence="2">Flavodoxin</fullName>
    </submittedName>
</protein>
<proteinExistence type="predicted"/>
<gene>
    <name evidence="2" type="ORF">EUA98_00055</name>
</gene>
<dbReference type="PROSITE" id="PS50902">
    <property type="entry name" value="FLAVODOXIN_LIKE"/>
    <property type="match status" value="1"/>
</dbReference>
<dbReference type="GO" id="GO:0010181">
    <property type="term" value="F:FMN binding"/>
    <property type="evidence" value="ECO:0007669"/>
    <property type="project" value="InterPro"/>
</dbReference>